<dbReference type="PANTHER" id="PTHR11834">
    <property type="entry name" value="TRANSCRIPTIONAL ENHANCER FACTOR TEF RELATED"/>
    <property type="match status" value="1"/>
</dbReference>
<evidence type="ECO:0000259" key="9">
    <source>
        <dbReference type="PROSITE" id="PS51088"/>
    </source>
</evidence>
<feature type="compositionally biased region" description="Basic and acidic residues" evidence="8">
    <location>
        <begin position="86"/>
        <end position="97"/>
    </location>
</feature>
<feature type="region of interest" description="Disordered" evidence="8">
    <location>
        <begin position="1"/>
        <end position="39"/>
    </location>
</feature>
<dbReference type="PROSITE" id="PS51088">
    <property type="entry name" value="TEA_2"/>
    <property type="match status" value="1"/>
</dbReference>
<feature type="DNA-binding region" description="TEA" evidence="7">
    <location>
        <begin position="100"/>
        <end position="176"/>
    </location>
</feature>
<dbReference type="GeneID" id="101583696"/>
<dbReference type="InterPro" id="IPR027253">
    <property type="entry name" value="TEF-5"/>
</dbReference>
<dbReference type="PIRSF" id="PIRSF500720">
    <property type="entry name" value="TEF-5"/>
    <property type="match status" value="1"/>
</dbReference>
<dbReference type="Gene3D" id="6.10.20.40">
    <property type="entry name" value="TEA/ATTS domain"/>
    <property type="match status" value="1"/>
</dbReference>
<evidence type="ECO:0000256" key="8">
    <source>
        <dbReference type="SAM" id="MobiDB-lite"/>
    </source>
</evidence>
<dbReference type="InterPro" id="IPR038096">
    <property type="entry name" value="TEA/ATTS_sf"/>
</dbReference>
<accession>A0A6P6EVP8</accession>
<dbReference type="GO" id="GO:0005634">
    <property type="term" value="C:nucleus"/>
    <property type="evidence" value="ECO:0007669"/>
    <property type="project" value="UniProtKB-SubCell"/>
</dbReference>
<keyword evidence="10" id="KW-1185">Reference proteome</keyword>
<evidence type="ECO:0000256" key="1">
    <source>
        <dbReference type="ARBA" id="ARBA00004123"/>
    </source>
</evidence>
<comment type="subcellular location">
    <subcellularLocation>
        <location evidence="1 6">Nucleus</location>
    </subcellularLocation>
</comment>
<dbReference type="RefSeq" id="XP_023576389.1">
    <property type="nucleotide sequence ID" value="XM_023720621.1"/>
</dbReference>
<dbReference type="Proteomes" id="UP000515203">
    <property type="component" value="Unplaced"/>
</dbReference>
<dbReference type="InterPro" id="IPR000818">
    <property type="entry name" value="TEA/ATTS_dom"/>
</dbReference>
<feature type="region of interest" description="Disordered" evidence="8">
    <location>
        <begin position="53"/>
        <end position="97"/>
    </location>
</feature>
<protein>
    <recommendedName>
        <fullName evidence="6">Transcriptional enhancer factor TEF-5</fullName>
    </recommendedName>
</protein>
<dbReference type="PIRSF" id="PIRSF002603">
    <property type="entry name" value="TEF"/>
    <property type="match status" value="1"/>
</dbReference>
<dbReference type="Pfam" id="PF17725">
    <property type="entry name" value="YBD"/>
    <property type="match status" value="1"/>
</dbReference>
<dbReference type="PRINTS" id="PR00065">
    <property type="entry name" value="TEADOMAIN"/>
</dbReference>
<feature type="compositionally biased region" description="Polar residues" evidence="8">
    <location>
        <begin position="1"/>
        <end position="13"/>
    </location>
</feature>
<reference evidence="11" key="1">
    <citation type="submission" date="2025-08" db="UniProtKB">
        <authorList>
            <consortium name="RefSeq"/>
        </authorList>
    </citation>
    <scope>IDENTIFICATION</scope>
</reference>
<feature type="compositionally biased region" description="Polar residues" evidence="8">
    <location>
        <begin position="69"/>
        <end position="82"/>
    </location>
</feature>
<sequence>METDSIWSWSRTSGRGARPRGLAPSSPRPSHFLSGSGSQCRFNPLWDRAGIRRRRGSGCPVGSGPEPRATSTIASNSWSATGSPGEAREDGPEGLDKGLDNDAEGVWSPDIEQSFQEALAIYPPCGRRKIILSDEGKMYGRNELIARYIKLRTGKTRTRKQAMNLDQVSKDKALQSMASMSSAQIVSASVLQNKFSPPSPLPQAVFSASSRFWSSAPLLGQQPGPSQDIKPFAQPAYPVQPPLPPTLNSYEPLAPLPPATASVPAWQDRTIASSRLRLLEYSAFMEVQRDPDTYSKHLFVHIGQTNPAFSDPPLEAVDVRQIYDKFPEKKGGLKELYEKGPPNAFFLVKFWADLNSTIQEGPGAFYGVSSQYSSADSMTISVSTKVCSFGKQVVEKVETEYARLENGRFVYRIHRSPMCEYMINFIHKLKHLPEKYMMNSVLENFTILQVVTNRDSQETLLVIAFVFEVSTSEHGAQHHVYKLVKD</sequence>
<evidence type="ECO:0000256" key="3">
    <source>
        <dbReference type="ARBA" id="ARBA00023125"/>
    </source>
</evidence>
<dbReference type="GO" id="GO:0000981">
    <property type="term" value="F:DNA-binding transcription factor activity, RNA polymerase II-specific"/>
    <property type="evidence" value="ECO:0007669"/>
    <property type="project" value="TreeGrafter"/>
</dbReference>
<dbReference type="Gene3D" id="2.70.50.80">
    <property type="match status" value="1"/>
</dbReference>
<evidence type="ECO:0000313" key="10">
    <source>
        <dbReference type="Proteomes" id="UP000515203"/>
    </source>
</evidence>
<evidence type="ECO:0000256" key="6">
    <source>
        <dbReference type="PIRNR" id="PIRNR002603"/>
    </source>
</evidence>
<organism evidence="10 11">
    <name type="scientific">Octodon degus</name>
    <name type="common">Degu</name>
    <name type="synonym">Sciurus degus</name>
    <dbReference type="NCBI Taxonomy" id="10160"/>
    <lineage>
        <taxon>Eukaryota</taxon>
        <taxon>Metazoa</taxon>
        <taxon>Chordata</taxon>
        <taxon>Craniata</taxon>
        <taxon>Vertebrata</taxon>
        <taxon>Euteleostomi</taxon>
        <taxon>Mammalia</taxon>
        <taxon>Eutheria</taxon>
        <taxon>Euarchontoglires</taxon>
        <taxon>Glires</taxon>
        <taxon>Rodentia</taxon>
        <taxon>Hystricomorpha</taxon>
        <taxon>Octodontidae</taxon>
        <taxon>Octodon</taxon>
    </lineage>
</organism>
<dbReference type="GO" id="GO:0045944">
    <property type="term" value="P:positive regulation of transcription by RNA polymerase II"/>
    <property type="evidence" value="ECO:0007669"/>
    <property type="project" value="InterPro"/>
</dbReference>
<evidence type="ECO:0000256" key="5">
    <source>
        <dbReference type="ARBA" id="ARBA00023242"/>
    </source>
</evidence>
<gene>
    <name evidence="11" type="primary">Tead3</name>
</gene>
<keyword evidence="2 6" id="KW-0805">Transcription regulation</keyword>
<dbReference type="InterPro" id="IPR050937">
    <property type="entry name" value="TEC1_TEAD_TF"/>
</dbReference>
<dbReference type="SMART" id="SM00426">
    <property type="entry name" value="TEA"/>
    <property type="match status" value="1"/>
</dbReference>
<evidence type="ECO:0000256" key="7">
    <source>
        <dbReference type="PROSITE-ProRule" id="PRU00505"/>
    </source>
</evidence>
<dbReference type="GO" id="GO:0048568">
    <property type="term" value="P:embryonic organ development"/>
    <property type="evidence" value="ECO:0007669"/>
    <property type="project" value="TreeGrafter"/>
</dbReference>
<dbReference type="FunFam" id="2.70.50.80:FF:000001">
    <property type="entry name" value="Transcriptional enhancer factor TEF-1, putative"/>
    <property type="match status" value="1"/>
</dbReference>
<evidence type="ECO:0000256" key="2">
    <source>
        <dbReference type="ARBA" id="ARBA00023015"/>
    </source>
</evidence>
<keyword evidence="4 6" id="KW-0804">Transcription</keyword>
<proteinExistence type="predicted"/>
<dbReference type="InterPro" id="IPR016361">
    <property type="entry name" value="TEF_metazoa"/>
</dbReference>
<comment type="function">
    <text evidence="6">Transcription factor which plays a key role in the Hippo signaling pathway, a pathway involved in organ size control and tumor suppression by restricting proliferation and promoting apoptosis.</text>
</comment>
<dbReference type="AlphaFoldDB" id="A0A6P6EVP8"/>
<evidence type="ECO:0000313" key="11">
    <source>
        <dbReference type="RefSeq" id="XP_023576389.1"/>
    </source>
</evidence>
<name>A0A6P6EVP8_OCTDE</name>
<dbReference type="PANTHER" id="PTHR11834:SF7">
    <property type="entry name" value="TRANSCRIPTIONAL ENHANCER FACTOR TEF-5"/>
    <property type="match status" value="1"/>
</dbReference>
<dbReference type="Pfam" id="PF01285">
    <property type="entry name" value="TEA"/>
    <property type="match status" value="1"/>
</dbReference>
<dbReference type="GO" id="GO:1902459">
    <property type="term" value="P:positive regulation of stem cell population maintenance"/>
    <property type="evidence" value="ECO:0007669"/>
    <property type="project" value="UniProtKB-ARBA"/>
</dbReference>
<dbReference type="CTD" id="7005"/>
<dbReference type="GO" id="GO:0000978">
    <property type="term" value="F:RNA polymerase II cis-regulatory region sequence-specific DNA binding"/>
    <property type="evidence" value="ECO:0007669"/>
    <property type="project" value="TreeGrafter"/>
</dbReference>
<feature type="domain" description="TEA" evidence="9">
    <location>
        <begin position="100"/>
        <end position="176"/>
    </location>
</feature>
<keyword evidence="5 6" id="KW-0539">Nucleus</keyword>
<evidence type="ECO:0000256" key="4">
    <source>
        <dbReference type="ARBA" id="ARBA00023163"/>
    </source>
</evidence>
<dbReference type="InterPro" id="IPR041086">
    <property type="entry name" value="YBD"/>
</dbReference>
<dbReference type="GO" id="GO:0005667">
    <property type="term" value="C:transcription regulator complex"/>
    <property type="evidence" value="ECO:0007669"/>
    <property type="project" value="TreeGrafter"/>
</dbReference>
<keyword evidence="3 6" id="KW-0238">DNA-binding</keyword>
<dbReference type="GO" id="GO:0035329">
    <property type="term" value="P:hippo signaling"/>
    <property type="evidence" value="ECO:0007669"/>
    <property type="project" value="UniProtKB-UniRule"/>
</dbReference>